<name>A0A382Q7A1_9ZZZZ</name>
<dbReference type="EMBL" id="UINC01112119">
    <property type="protein sequence ID" value="SVC80828.1"/>
    <property type="molecule type" value="Genomic_DNA"/>
</dbReference>
<reference evidence="1" key="1">
    <citation type="submission" date="2018-05" db="EMBL/GenBank/DDBJ databases">
        <authorList>
            <person name="Lanie J.A."/>
            <person name="Ng W.-L."/>
            <person name="Kazmierczak K.M."/>
            <person name="Andrzejewski T.M."/>
            <person name="Davidsen T.M."/>
            <person name="Wayne K.J."/>
            <person name="Tettelin H."/>
            <person name="Glass J.I."/>
            <person name="Rusch D."/>
            <person name="Podicherti R."/>
            <person name="Tsui H.-C.T."/>
            <person name="Winkler M.E."/>
        </authorList>
    </citation>
    <scope>NUCLEOTIDE SEQUENCE</scope>
</reference>
<evidence type="ECO:0000313" key="1">
    <source>
        <dbReference type="EMBL" id="SVC80828.1"/>
    </source>
</evidence>
<sequence>MLATVSDPAFTAIYRGEPLALGGTPVLAFWMVGRTVDFLTLSDVSTTANFLIRAYFRVQTSADVRENLELDVWDAMVNIDTALRSDSDLDGNCTDTNIGTASAGYVELGGVAYRTVEIPYEVEIYGEVTITP</sequence>
<proteinExistence type="predicted"/>
<dbReference type="AlphaFoldDB" id="A0A382Q7A1"/>
<protein>
    <submittedName>
        <fullName evidence="1">Uncharacterized protein</fullName>
    </submittedName>
</protein>
<accession>A0A382Q7A1</accession>
<organism evidence="1">
    <name type="scientific">marine metagenome</name>
    <dbReference type="NCBI Taxonomy" id="408172"/>
    <lineage>
        <taxon>unclassified sequences</taxon>
        <taxon>metagenomes</taxon>
        <taxon>ecological metagenomes</taxon>
    </lineage>
</organism>
<gene>
    <name evidence="1" type="ORF">METZ01_LOCUS333682</name>
</gene>